<accession>A0ABD0LIL3</accession>
<evidence type="ECO:0000313" key="4">
    <source>
        <dbReference type="Proteomes" id="UP001519460"/>
    </source>
</evidence>
<dbReference type="FunFam" id="3.40.1000.50:FF:000003">
    <property type="entry name" value="Repressor of RNA polymerase III transcription MAF1"/>
    <property type="match status" value="1"/>
</dbReference>
<dbReference type="Gene3D" id="3.40.1000.50">
    <property type="entry name" value="Repressor of RNA polymerase III transcription Maf1"/>
    <property type="match status" value="1"/>
</dbReference>
<reference evidence="3 4" key="1">
    <citation type="journal article" date="2023" name="Sci. Data">
        <title>Genome assembly of the Korean intertidal mud-creeper Batillaria attramentaria.</title>
        <authorList>
            <person name="Patra A.K."/>
            <person name="Ho P.T."/>
            <person name="Jun S."/>
            <person name="Lee S.J."/>
            <person name="Kim Y."/>
            <person name="Won Y.J."/>
        </authorList>
    </citation>
    <scope>NUCLEOTIDE SEQUENCE [LARGE SCALE GENOMIC DNA]</scope>
    <source>
        <strain evidence="3">Wonlab-2016</strain>
    </source>
</reference>
<protein>
    <recommendedName>
        <fullName evidence="2">Repressor of RNA polymerase III transcription MAF1 homolog</fullName>
    </recommendedName>
</protein>
<proteinExistence type="inferred from homology"/>
<comment type="caution">
    <text evidence="3">The sequence shown here is derived from an EMBL/GenBank/DDBJ whole genome shotgun (WGS) entry which is preliminary data.</text>
</comment>
<dbReference type="AlphaFoldDB" id="A0ABD0LIL3"/>
<dbReference type="PANTHER" id="PTHR22504:SF0">
    <property type="entry name" value="REPRESSOR OF RNA POLYMERASE III TRANSCRIPTION MAF1 HOMOLOG"/>
    <property type="match status" value="1"/>
</dbReference>
<name>A0ABD0LIL3_9CAEN</name>
<evidence type="ECO:0000256" key="1">
    <source>
        <dbReference type="ARBA" id="ARBA00006231"/>
    </source>
</evidence>
<dbReference type="Pfam" id="PF09174">
    <property type="entry name" value="Maf1"/>
    <property type="match status" value="1"/>
</dbReference>
<keyword evidence="4" id="KW-1185">Reference proteome</keyword>
<dbReference type="InterPro" id="IPR038564">
    <property type="entry name" value="Maf1_sf"/>
</dbReference>
<sequence length="292" mass="32528">MKLLENARFEAVNSLLSMELESCRIDGRIESYSCKMAGNDKRLFKSLAEENREAPGGLQALSPPQSSCFPTALSHSPVSSSGTVSFSPSTEVLNDNHHLLCDTISTKTLFYLISTLNASFNPDYDFSNAKSEEFSREPSIQSVVTAVDTLLFAAAGEQFGALKQQLWTAIDGEIDLKDCLIYSYNPDLASDPFGEEGCIWSFNYFFFNPKLKRIVFFTCRSSSRSHPLLGDSGVDDMDFSVDNSDGEAMIFGQKRCTVAVLIDSLELYSVMQREFCHDDVDMTSFSYLVEHQ</sequence>
<comment type="similarity">
    <text evidence="1">Belongs to the MAF1 family.</text>
</comment>
<dbReference type="PANTHER" id="PTHR22504">
    <property type="entry name" value="REPRESSOR OF RNA POLYMERASE III TRANSCRIPTION MAF1"/>
    <property type="match status" value="1"/>
</dbReference>
<dbReference type="EMBL" id="JACVVK020000047">
    <property type="protein sequence ID" value="KAK7498948.1"/>
    <property type="molecule type" value="Genomic_DNA"/>
</dbReference>
<evidence type="ECO:0000256" key="2">
    <source>
        <dbReference type="ARBA" id="ARBA00020829"/>
    </source>
</evidence>
<dbReference type="InterPro" id="IPR015257">
    <property type="entry name" value="Maf1"/>
</dbReference>
<organism evidence="3 4">
    <name type="scientific">Batillaria attramentaria</name>
    <dbReference type="NCBI Taxonomy" id="370345"/>
    <lineage>
        <taxon>Eukaryota</taxon>
        <taxon>Metazoa</taxon>
        <taxon>Spiralia</taxon>
        <taxon>Lophotrochozoa</taxon>
        <taxon>Mollusca</taxon>
        <taxon>Gastropoda</taxon>
        <taxon>Caenogastropoda</taxon>
        <taxon>Sorbeoconcha</taxon>
        <taxon>Cerithioidea</taxon>
        <taxon>Batillariidae</taxon>
        <taxon>Batillaria</taxon>
    </lineage>
</organism>
<dbReference type="Proteomes" id="UP001519460">
    <property type="component" value="Unassembled WGS sequence"/>
</dbReference>
<gene>
    <name evidence="3" type="ORF">BaRGS_00009757</name>
</gene>
<evidence type="ECO:0000313" key="3">
    <source>
        <dbReference type="EMBL" id="KAK7498948.1"/>
    </source>
</evidence>